<evidence type="ECO:0000313" key="2">
    <source>
        <dbReference type="Proteomes" id="UP001500618"/>
    </source>
</evidence>
<name>A0ABN2J011_9ACTN</name>
<dbReference type="EMBL" id="BAAANY010000040">
    <property type="protein sequence ID" value="GAA1715280.1"/>
    <property type="molecule type" value="Genomic_DNA"/>
</dbReference>
<proteinExistence type="predicted"/>
<keyword evidence="2" id="KW-1185">Reference proteome</keyword>
<organism evidence="1 2">
    <name type="scientific">Fodinicola feengrottensis</name>
    <dbReference type="NCBI Taxonomy" id="435914"/>
    <lineage>
        <taxon>Bacteria</taxon>
        <taxon>Bacillati</taxon>
        <taxon>Actinomycetota</taxon>
        <taxon>Actinomycetes</taxon>
        <taxon>Mycobacteriales</taxon>
        <taxon>Fodinicola</taxon>
    </lineage>
</organism>
<comment type="caution">
    <text evidence="1">The sequence shown here is derived from an EMBL/GenBank/DDBJ whole genome shotgun (WGS) entry which is preliminary data.</text>
</comment>
<accession>A0ABN2J011</accession>
<sequence>MSLAKLSDAAVRWLLPRTTAAACRPPDPCDSCANPVRVCYNGRMNTIKYTLKVNNCSGQCVVGKKQVCWIGDPGRIC</sequence>
<reference evidence="1 2" key="1">
    <citation type="journal article" date="2019" name="Int. J. Syst. Evol. Microbiol.">
        <title>The Global Catalogue of Microorganisms (GCM) 10K type strain sequencing project: providing services to taxonomists for standard genome sequencing and annotation.</title>
        <authorList>
            <consortium name="The Broad Institute Genomics Platform"/>
            <consortium name="The Broad Institute Genome Sequencing Center for Infectious Disease"/>
            <person name="Wu L."/>
            <person name="Ma J."/>
        </authorList>
    </citation>
    <scope>NUCLEOTIDE SEQUENCE [LARGE SCALE GENOMIC DNA]</scope>
    <source>
        <strain evidence="1 2">JCM 14718</strain>
    </source>
</reference>
<gene>
    <name evidence="1" type="ORF">GCM10009765_75160</name>
</gene>
<protein>
    <submittedName>
        <fullName evidence="1">Uncharacterized protein</fullName>
    </submittedName>
</protein>
<dbReference type="Proteomes" id="UP001500618">
    <property type="component" value="Unassembled WGS sequence"/>
</dbReference>
<evidence type="ECO:0000313" key="1">
    <source>
        <dbReference type="EMBL" id="GAA1715280.1"/>
    </source>
</evidence>